<gene>
    <name evidence="5" type="ORF">GLAREA_12168</name>
</gene>
<organism evidence="5 6">
    <name type="scientific">Glarea lozoyensis (strain ATCC 20868 / MF5171)</name>
    <dbReference type="NCBI Taxonomy" id="1116229"/>
    <lineage>
        <taxon>Eukaryota</taxon>
        <taxon>Fungi</taxon>
        <taxon>Dikarya</taxon>
        <taxon>Ascomycota</taxon>
        <taxon>Pezizomycotina</taxon>
        <taxon>Leotiomycetes</taxon>
        <taxon>Helotiales</taxon>
        <taxon>Helotiaceae</taxon>
        <taxon>Glarea</taxon>
    </lineage>
</organism>
<keyword evidence="3" id="KW-0472">Membrane</keyword>
<feature type="domain" description="DUF6594" evidence="4">
    <location>
        <begin position="38"/>
        <end position="299"/>
    </location>
</feature>
<sequence length="317" mass="35365">MARPRDIERGSPPLEPDRTTLVDPGGGIINCKRGFAAVAEKIVFDPDRSTTIYRRFDKLSARNLLFYQAELAELEELQDKYDEEDCNEKDAISKECQRDWLELKKRATEGREREKARFGLCMEIREKVERYHAALGAHQILLNSQLPSQSTVTAMRNWFLNINEETQKPGISQLWGASEKIYDDINDLVALHAPPDQDRLSTFIQNSFGIFFMTSRPENGQAIISHRRLSRFVTILSTILASVLLFGAIISLYIVKNQNALLGMVSGWTVLFAACVGLLTNAKRDQVFAGTAAYAAVLVVFVSGNLAGPSTCTCIGA</sequence>
<dbReference type="GeneID" id="19471209"/>
<evidence type="ECO:0000256" key="3">
    <source>
        <dbReference type="SAM" id="Phobius"/>
    </source>
</evidence>
<keyword evidence="1" id="KW-0175">Coiled coil</keyword>
<dbReference type="PANTHER" id="PTHR34502">
    <property type="entry name" value="DUF6594 DOMAIN-CONTAINING PROTEIN-RELATED"/>
    <property type="match status" value="1"/>
</dbReference>
<dbReference type="InterPro" id="IPR046529">
    <property type="entry name" value="DUF6594"/>
</dbReference>
<evidence type="ECO:0000313" key="5">
    <source>
        <dbReference type="EMBL" id="EPE32086.1"/>
    </source>
</evidence>
<dbReference type="EMBL" id="KE145360">
    <property type="protein sequence ID" value="EPE32086.1"/>
    <property type="molecule type" value="Genomic_DNA"/>
</dbReference>
<dbReference type="HOGENOM" id="CLU_051118_0_0_1"/>
<keyword evidence="3" id="KW-1133">Transmembrane helix</keyword>
<evidence type="ECO:0000259" key="4">
    <source>
        <dbReference type="Pfam" id="PF20237"/>
    </source>
</evidence>
<dbReference type="PANTHER" id="PTHR34502:SF4">
    <property type="entry name" value="DUF6594 DOMAIN-CONTAINING PROTEIN"/>
    <property type="match status" value="1"/>
</dbReference>
<evidence type="ECO:0000256" key="1">
    <source>
        <dbReference type="SAM" id="Coils"/>
    </source>
</evidence>
<dbReference type="eggNOG" id="ENOG502S5VZ">
    <property type="taxonomic scope" value="Eukaryota"/>
</dbReference>
<name>S3DJ70_GLAL2</name>
<evidence type="ECO:0000313" key="6">
    <source>
        <dbReference type="Proteomes" id="UP000016922"/>
    </source>
</evidence>
<dbReference type="OrthoDB" id="3533814at2759"/>
<feature type="region of interest" description="Disordered" evidence="2">
    <location>
        <begin position="1"/>
        <end position="20"/>
    </location>
</feature>
<feature type="coiled-coil region" evidence="1">
    <location>
        <begin position="64"/>
        <end position="94"/>
    </location>
</feature>
<dbReference type="Pfam" id="PF20237">
    <property type="entry name" value="DUF6594"/>
    <property type="match status" value="1"/>
</dbReference>
<feature type="transmembrane region" description="Helical" evidence="3">
    <location>
        <begin position="287"/>
        <end position="307"/>
    </location>
</feature>
<feature type="transmembrane region" description="Helical" evidence="3">
    <location>
        <begin position="232"/>
        <end position="254"/>
    </location>
</feature>
<feature type="transmembrane region" description="Helical" evidence="3">
    <location>
        <begin position="260"/>
        <end position="280"/>
    </location>
</feature>
<dbReference type="OMA" id="YREALMF"/>
<keyword evidence="3" id="KW-0812">Transmembrane</keyword>
<dbReference type="RefSeq" id="XP_008081141.1">
    <property type="nucleotide sequence ID" value="XM_008082950.1"/>
</dbReference>
<reference evidence="5 6" key="1">
    <citation type="journal article" date="2013" name="BMC Genomics">
        <title>Genomics-driven discovery of the pneumocandin biosynthetic gene cluster in the fungus Glarea lozoyensis.</title>
        <authorList>
            <person name="Chen L."/>
            <person name="Yue Q."/>
            <person name="Zhang X."/>
            <person name="Xiang M."/>
            <person name="Wang C."/>
            <person name="Li S."/>
            <person name="Che Y."/>
            <person name="Ortiz-Lopez F.J."/>
            <person name="Bills G.F."/>
            <person name="Liu X."/>
            <person name="An Z."/>
        </authorList>
    </citation>
    <scope>NUCLEOTIDE SEQUENCE [LARGE SCALE GENOMIC DNA]</scope>
    <source>
        <strain evidence="6">ATCC 20868 / MF5171</strain>
    </source>
</reference>
<accession>S3DJ70</accession>
<dbReference type="KEGG" id="glz:GLAREA_12168"/>
<keyword evidence="6" id="KW-1185">Reference proteome</keyword>
<dbReference type="Proteomes" id="UP000016922">
    <property type="component" value="Unassembled WGS sequence"/>
</dbReference>
<evidence type="ECO:0000256" key="2">
    <source>
        <dbReference type="SAM" id="MobiDB-lite"/>
    </source>
</evidence>
<protein>
    <recommendedName>
        <fullName evidence="4">DUF6594 domain-containing protein</fullName>
    </recommendedName>
</protein>
<proteinExistence type="predicted"/>
<dbReference type="AlphaFoldDB" id="S3DJ70"/>